<gene>
    <name evidence="3" type="ORF">GWK47_035869</name>
</gene>
<proteinExistence type="predicted"/>
<sequence length="277" mass="30559">MGAFPRQWKRKIPRGKDKAFLEVRGRTGRAARGGRGREAEAKRFGERSDVRAKEGGKMKKRTGFVWVIHFLIGEFGFGVFLLLLIVQQRTEDDDFKPSKPSKNPPVVDLLKEKKAPKELPPLLGSGEKFGPSVLRPSSYPAGCNDPHPTTSNKITVPLFRRSRGPKSQKNRGKRLPFSSPPSSLNFPFWGSCIGTASCSPKSSGRRSLEGGWPFWVSGGRIRRNFSGSPVSAGRERAKLLGNPVFLKGWWGEKQFGEGNIIGRAFDTPKGANRGGVQ</sequence>
<accession>A0A8J5CNB2</accession>
<dbReference type="Proteomes" id="UP000770661">
    <property type="component" value="Unassembled WGS sequence"/>
</dbReference>
<evidence type="ECO:0000313" key="3">
    <source>
        <dbReference type="EMBL" id="KAG0726783.1"/>
    </source>
</evidence>
<reference evidence="3" key="1">
    <citation type="submission" date="2020-07" db="EMBL/GenBank/DDBJ databases">
        <title>The High-quality genome of the commercially important snow crab, Chionoecetes opilio.</title>
        <authorList>
            <person name="Jeong J.-H."/>
            <person name="Ryu S."/>
        </authorList>
    </citation>
    <scope>NUCLEOTIDE SEQUENCE</scope>
    <source>
        <strain evidence="3">MADBK_172401_WGS</strain>
        <tissue evidence="3">Digestive gland</tissue>
    </source>
</reference>
<feature type="compositionally biased region" description="Basic residues" evidence="1">
    <location>
        <begin position="160"/>
        <end position="174"/>
    </location>
</feature>
<keyword evidence="2" id="KW-1133">Transmembrane helix</keyword>
<name>A0A8J5CNB2_CHIOP</name>
<feature type="region of interest" description="Disordered" evidence="1">
    <location>
        <begin position="92"/>
        <end position="179"/>
    </location>
</feature>
<keyword evidence="4" id="KW-1185">Reference proteome</keyword>
<organism evidence="3 4">
    <name type="scientific">Chionoecetes opilio</name>
    <name type="common">Atlantic snow crab</name>
    <name type="synonym">Cancer opilio</name>
    <dbReference type="NCBI Taxonomy" id="41210"/>
    <lineage>
        <taxon>Eukaryota</taxon>
        <taxon>Metazoa</taxon>
        <taxon>Ecdysozoa</taxon>
        <taxon>Arthropoda</taxon>
        <taxon>Crustacea</taxon>
        <taxon>Multicrustacea</taxon>
        <taxon>Malacostraca</taxon>
        <taxon>Eumalacostraca</taxon>
        <taxon>Eucarida</taxon>
        <taxon>Decapoda</taxon>
        <taxon>Pleocyemata</taxon>
        <taxon>Brachyura</taxon>
        <taxon>Eubrachyura</taxon>
        <taxon>Majoidea</taxon>
        <taxon>Majidae</taxon>
        <taxon>Chionoecetes</taxon>
    </lineage>
</organism>
<protein>
    <submittedName>
        <fullName evidence="3">Uncharacterized protein</fullName>
    </submittedName>
</protein>
<feature type="region of interest" description="Disordered" evidence="1">
    <location>
        <begin position="26"/>
        <end position="48"/>
    </location>
</feature>
<dbReference type="AlphaFoldDB" id="A0A8J5CNB2"/>
<feature type="compositionally biased region" description="Low complexity" evidence="1">
    <location>
        <begin position="98"/>
        <end position="108"/>
    </location>
</feature>
<feature type="compositionally biased region" description="Basic and acidic residues" evidence="1">
    <location>
        <begin position="35"/>
        <end position="48"/>
    </location>
</feature>
<keyword evidence="2" id="KW-0472">Membrane</keyword>
<keyword evidence="2" id="KW-0812">Transmembrane</keyword>
<feature type="transmembrane region" description="Helical" evidence="2">
    <location>
        <begin position="63"/>
        <end position="86"/>
    </location>
</feature>
<comment type="caution">
    <text evidence="3">The sequence shown here is derived from an EMBL/GenBank/DDBJ whole genome shotgun (WGS) entry which is preliminary data.</text>
</comment>
<dbReference type="EMBL" id="JACEEZ010003989">
    <property type="protein sequence ID" value="KAG0726783.1"/>
    <property type="molecule type" value="Genomic_DNA"/>
</dbReference>
<evidence type="ECO:0000256" key="2">
    <source>
        <dbReference type="SAM" id="Phobius"/>
    </source>
</evidence>
<evidence type="ECO:0000313" key="4">
    <source>
        <dbReference type="Proteomes" id="UP000770661"/>
    </source>
</evidence>
<evidence type="ECO:0000256" key="1">
    <source>
        <dbReference type="SAM" id="MobiDB-lite"/>
    </source>
</evidence>